<reference evidence="2" key="1">
    <citation type="submission" date="2021-06" db="EMBL/GenBank/DDBJ databases">
        <authorList>
            <person name="Hodson N. C."/>
            <person name="Mongue J. A."/>
            <person name="Jaron S. K."/>
        </authorList>
    </citation>
    <scope>NUCLEOTIDE SEQUENCE</scope>
</reference>
<keyword evidence="1" id="KW-0812">Transmembrane</keyword>
<evidence type="ECO:0000313" key="3">
    <source>
        <dbReference type="Proteomes" id="UP000708208"/>
    </source>
</evidence>
<keyword evidence="1" id="KW-1133">Transmembrane helix</keyword>
<protein>
    <submittedName>
        <fullName evidence="2">Uncharacterized protein</fullName>
    </submittedName>
</protein>
<feature type="transmembrane region" description="Helical" evidence="1">
    <location>
        <begin position="40"/>
        <end position="61"/>
    </location>
</feature>
<feature type="transmembrane region" description="Helical" evidence="1">
    <location>
        <begin position="67"/>
        <end position="89"/>
    </location>
</feature>
<keyword evidence="3" id="KW-1185">Reference proteome</keyword>
<accession>A0A8J2P7K3</accession>
<evidence type="ECO:0000313" key="2">
    <source>
        <dbReference type="EMBL" id="CAG7734870.1"/>
    </source>
</evidence>
<proteinExistence type="predicted"/>
<name>A0A8J2P7K3_9HEXA</name>
<sequence>MYSVNILFGILTFKSLRKITKASRQADKYSTKQKEDMGIFFLKLFLLMGVSITLNFILSFLEGEAVRWLHIMVVFVTSLRGMAIAWMLLSDPRIKRQLLEKSYRITVCISQTANKYQFKSRSSFKGTPETLNARASGV</sequence>
<dbReference type="AlphaFoldDB" id="A0A8J2P7K3"/>
<keyword evidence="1" id="KW-0472">Membrane</keyword>
<evidence type="ECO:0000256" key="1">
    <source>
        <dbReference type="SAM" id="Phobius"/>
    </source>
</evidence>
<dbReference type="EMBL" id="CAJVCH010277893">
    <property type="protein sequence ID" value="CAG7734870.1"/>
    <property type="molecule type" value="Genomic_DNA"/>
</dbReference>
<organism evidence="2 3">
    <name type="scientific">Allacma fusca</name>
    <dbReference type="NCBI Taxonomy" id="39272"/>
    <lineage>
        <taxon>Eukaryota</taxon>
        <taxon>Metazoa</taxon>
        <taxon>Ecdysozoa</taxon>
        <taxon>Arthropoda</taxon>
        <taxon>Hexapoda</taxon>
        <taxon>Collembola</taxon>
        <taxon>Symphypleona</taxon>
        <taxon>Sminthuridae</taxon>
        <taxon>Allacma</taxon>
    </lineage>
</organism>
<dbReference type="Proteomes" id="UP000708208">
    <property type="component" value="Unassembled WGS sequence"/>
</dbReference>
<comment type="caution">
    <text evidence="2">The sequence shown here is derived from an EMBL/GenBank/DDBJ whole genome shotgun (WGS) entry which is preliminary data.</text>
</comment>
<gene>
    <name evidence="2" type="ORF">AFUS01_LOCUS23233</name>
</gene>